<feature type="transmembrane region" description="Helical" evidence="1">
    <location>
        <begin position="6"/>
        <end position="31"/>
    </location>
</feature>
<keyword evidence="4" id="KW-1185">Reference proteome</keyword>
<dbReference type="EMBL" id="AP018930">
    <property type="protein sequence ID" value="BBG26396.1"/>
    <property type="molecule type" value="Genomic_DNA"/>
</dbReference>
<dbReference type="Proteomes" id="UP000325030">
    <property type="component" value="Chromosome"/>
</dbReference>
<dbReference type="EMBL" id="AP018929">
    <property type="protein sequence ID" value="BBG23649.1"/>
    <property type="molecule type" value="Genomic_DNA"/>
</dbReference>
<evidence type="ECO:0008006" key="6">
    <source>
        <dbReference type="Google" id="ProtNLM"/>
    </source>
</evidence>
<evidence type="ECO:0000313" key="2">
    <source>
        <dbReference type="EMBL" id="BBG23649.1"/>
    </source>
</evidence>
<accession>A0A510E1M8</accession>
<reference evidence="5" key="1">
    <citation type="submission" date="2018-09" db="EMBL/GenBank/DDBJ databases">
        <title>Complete Genome Sequencing of Sulfolobus sp. JCM 16834.</title>
        <authorList>
            <person name="Kato S."/>
            <person name="Itoh T."/>
            <person name="Ohkuma M."/>
        </authorList>
    </citation>
    <scope>NUCLEOTIDE SEQUENCE [LARGE SCALE GENOMIC DNA]</scope>
    <source>
        <strain evidence="5">IC-007</strain>
    </source>
</reference>
<reference evidence="2 4" key="2">
    <citation type="journal article" date="2020" name="Int. J. Syst. Evol. Microbiol.">
        <title>Sulfuracidifex tepidarius gen. nov., sp. nov. and transfer of Sulfolobus metallicus Huber and Stetter 1992 to the genus Sulfuracidifex as Sulfuracidifex metallicus comb. nov.</title>
        <authorList>
            <person name="Itoh T."/>
            <person name="Miura T."/>
            <person name="Sakai H.D."/>
            <person name="Kato S."/>
            <person name="Ohkuma M."/>
            <person name="Takashina T."/>
        </authorList>
    </citation>
    <scope>NUCLEOTIDE SEQUENCE [LARGE SCALE GENOMIC DNA]</scope>
    <source>
        <strain evidence="2 4">IC-006</strain>
        <strain evidence="3">IC-007</strain>
    </source>
</reference>
<name>A0A510DU02_9CREN</name>
<dbReference type="OrthoDB" id="41975at2157"/>
<evidence type="ECO:0000256" key="1">
    <source>
        <dbReference type="SAM" id="Phobius"/>
    </source>
</evidence>
<evidence type="ECO:0000313" key="5">
    <source>
        <dbReference type="Proteomes" id="UP000325030"/>
    </source>
</evidence>
<sequence length="175" mass="19073">MNESVTSLILIAATIIIGLVVFSFLGGYFTVQSAQVNDSKEAQVLSTSLQVKQLVNQEGDENYVVIYPFLKGYNGPLYVVAFSLSSFYSSSQNLITPAAPTFNGWVDINGTPGKMENVKVYNTGDGVLYDGSMMIYTTSPNAVQFINFNQGSTVMVWFLVNINGEMARIGYTILG</sequence>
<dbReference type="AlphaFoldDB" id="A0A510DU02"/>
<proteinExistence type="predicted"/>
<evidence type="ECO:0000313" key="3">
    <source>
        <dbReference type="EMBL" id="BBG26396.1"/>
    </source>
</evidence>
<gene>
    <name evidence="2" type="ORF">IC006_0937</name>
    <name evidence="3" type="ORF">IC007_0904</name>
</gene>
<dbReference type="Proteomes" id="UP000322983">
    <property type="component" value="Chromosome"/>
</dbReference>
<organism evidence="2 4">
    <name type="scientific">Sulfuracidifex tepidarius</name>
    <dbReference type="NCBI Taxonomy" id="1294262"/>
    <lineage>
        <taxon>Archaea</taxon>
        <taxon>Thermoproteota</taxon>
        <taxon>Thermoprotei</taxon>
        <taxon>Sulfolobales</taxon>
        <taxon>Sulfolobaceae</taxon>
        <taxon>Sulfuracidifex</taxon>
    </lineage>
</organism>
<dbReference type="RefSeq" id="WP_054846688.1">
    <property type="nucleotide sequence ID" value="NZ_AP018929.1"/>
</dbReference>
<keyword evidence="1" id="KW-0812">Transmembrane</keyword>
<dbReference type="KEGG" id="step:IC006_0937"/>
<keyword evidence="1" id="KW-0472">Membrane</keyword>
<keyword evidence="1" id="KW-1133">Transmembrane helix</keyword>
<dbReference type="STRING" id="1294262.GCA_001316085_02761"/>
<dbReference type="GeneID" id="41717296"/>
<accession>A0A510DU02</accession>
<protein>
    <recommendedName>
        <fullName evidence="6">Archaeal Type IV pilin N-terminal domain-containing protein</fullName>
    </recommendedName>
</protein>
<evidence type="ECO:0000313" key="4">
    <source>
        <dbReference type="Proteomes" id="UP000322983"/>
    </source>
</evidence>